<dbReference type="Proteomes" id="UP000198988">
    <property type="component" value="Unassembled WGS sequence"/>
</dbReference>
<organism evidence="1 2">
    <name type="scientific">Bathymodiolus azoricus thioautotrophic gill symbiont</name>
    <dbReference type="NCBI Taxonomy" id="235205"/>
    <lineage>
        <taxon>Bacteria</taxon>
        <taxon>Pseudomonadati</taxon>
        <taxon>Pseudomonadota</taxon>
        <taxon>Gammaproteobacteria</taxon>
        <taxon>sulfur-oxidizing symbionts</taxon>
    </lineage>
</organism>
<reference evidence="2" key="1">
    <citation type="submission" date="2016-06" db="EMBL/GenBank/DDBJ databases">
        <authorList>
            <person name="Petersen J."/>
            <person name="Sayavedra L."/>
        </authorList>
    </citation>
    <scope>NUCLEOTIDE SEQUENCE [LARGE SCALE GENOMIC DNA]</scope>
    <source>
        <strain evidence="2">BazSymA</strain>
    </source>
</reference>
<sequence>MSVVTPLVPVNKNSLLATIILLLPTFAKVTDSFKNNLTLILSPVVNAPLLSIISLLIRQALFFRGSGAPESINKVEFLPKISTSRKFCVSPLKVSLT</sequence>
<evidence type="ECO:0000313" key="2">
    <source>
        <dbReference type="Proteomes" id="UP000198988"/>
    </source>
</evidence>
<gene>
    <name evidence="1" type="ORF">BAZSYMA_ACONTIG00457_1</name>
</gene>
<dbReference type="EMBL" id="CDSC02000347">
    <property type="protein sequence ID" value="SEH94264.1"/>
    <property type="molecule type" value="Genomic_DNA"/>
</dbReference>
<protein>
    <submittedName>
        <fullName evidence="1">Uncharacterized protein</fullName>
    </submittedName>
</protein>
<proteinExistence type="predicted"/>
<dbReference type="AlphaFoldDB" id="A0A1H6M9X4"/>
<name>A0A1H6M9X4_9GAMM</name>
<accession>A0A1H6M9X4</accession>
<evidence type="ECO:0000313" key="1">
    <source>
        <dbReference type="EMBL" id="SEH94264.1"/>
    </source>
</evidence>